<evidence type="ECO:0000259" key="3">
    <source>
        <dbReference type="Pfam" id="PF03629"/>
    </source>
</evidence>
<dbReference type="PANTHER" id="PTHR22901">
    <property type="entry name" value="SIALATE O-ACETYLESTERASE"/>
    <property type="match status" value="1"/>
</dbReference>
<gene>
    <name evidence="4" type="ORF">HAHE_00700</name>
</gene>
<dbReference type="Proteomes" id="UP001374893">
    <property type="component" value="Chromosome"/>
</dbReference>
<dbReference type="InterPro" id="IPR039329">
    <property type="entry name" value="SIAE"/>
</dbReference>
<dbReference type="EMBL" id="AP024702">
    <property type="protein sequence ID" value="BCX46162.1"/>
    <property type="molecule type" value="Genomic_DNA"/>
</dbReference>
<proteinExistence type="predicted"/>
<feature type="compositionally biased region" description="Basic and acidic residues" evidence="2">
    <location>
        <begin position="364"/>
        <end position="378"/>
    </location>
</feature>
<dbReference type="PANTHER" id="PTHR22901:SF0">
    <property type="entry name" value="SIALATE O-ACETYLESTERASE"/>
    <property type="match status" value="1"/>
</dbReference>
<dbReference type="Pfam" id="PF03629">
    <property type="entry name" value="SASA"/>
    <property type="match status" value="1"/>
</dbReference>
<feature type="region of interest" description="Disordered" evidence="2">
    <location>
        <begin position="364"/>
        <end position="392"/>
    </location>
</feature>
<reference evidence="4 5" key="1">
    <citation type="submission" date="2021-06" db="EMBL/GenBank/DDBJ databases">
        <title>Complete genome of Haloferula helveola possessing various polysaccharide degrading enzymes.</title>
        <authorList>
            <person name="Takami H."/>
            <person name="Huang C."/>
            <person name="Hamasaki K."/>
        </authorList>
    </citation>
    <scope>NUCLEOTIDE SEQUENCE [LARGE SCALE GENOMIC DNA]</scope>
    <source>
        <strain evidence="4 5">CN-1</strain>
    </source>
</reference>
<organism evidence="4 5">
    <name type="scientific">Haloferula helveola</name>
    <dbReference type="NCBI Taxonomy" id="490095"/>
    <lineage>
        <taxon>Bacteria</taxon>
        <taxon>Pseudomonadati</taxon>
        <taxon>Verrucomicrobiota</taxon>
        <taxon>Verrucomicrobiia</taxon>
        <taxon>Verrucomicrobiales</taxon>
        <taxon>Verrucomicrobiaceae</taxon>
        <taxon>Haloferula</taxon>
    </lineage>
</organism>
<evidence type="ECO:0000256" key="1">
    <source>
        <dbReference type="ARBA" id="ARBA00022801"/>
    </source>
</evidence>
<feature type="domain" description="Sialate O-acetylesterase" evidence="3">
    <location>
        <begin position="102"/>
        <end position="373"/>
    </location>
</feature>
<evidence type="ECO:0000313" key="5">
    <source>
        <dbReference type="Proteomes" id="UP001374893"/>
    </source>
</evidence>
<keyword evidence="1" id="KW-0378">Hydrolase</keyword>
<sequence length="392" mass="42460">MPHKLGLFLAAFLVLPVSALEFGRPFGSHMVLPMERPFEVWGDAEPGADVTVALGKNEISGKAGDQGKWRVTMPSLPASDAAAVLKVTSGGESVALEDILVGQVWLCSGQSNMDFPLGRAVGGAEEAKTAGEVPTIRLLNLTAVPTGGRAYTDAEVDRLTPGRCFQGEWKVATEASAREFSAVGWWAGKVIHATAGVPVGLIDNSVGGSGAEAWLPTETLEARNEYAELLKPSWIESERIGAWARGRAQLNLAGRDAKHPFTPGFLYESGVRWWRGFPFTGVLWYQGETNAAVHDDAWNERLITDLVEGWRAQLGQAELPFHMVQLPRIGGNDPSRKWWPEFRGVQSRAAAKMDHVELIETKDLGWDSPDVHPPDKKPVGQRLGRSAAGLDG</sequence>
<name>A0ABM7RC34_9BACT</name>
<dbReference type="Gene3D" id="3.40.50.1110">
    <property type="entry name" value="SGNH hydrolase"/>
    <property type="match status" value="1"/>
</dbReference>
<dbReference type="Gene3D" id="2.60.40.10">
    <property type="entry name" value="Immunoglobulins"/>
    <property type="match status" value="1"/>
</dbReference>
<protein>
    <submittedName>
        <fullName evidence="4">Sialate O-acetylesterase</fullName>
    </submittedName>
</protein>
<keyword evidence="5" id="KW-1185">Reference proteome</keyword>
<dbReference type="InterPro" id="IPR005181">
    <property type="entry name" value="SASA"/>
</dbReference>
<dbReference type="InterPro" id="IPR013783">
    <property type="entry name" value="Ig-like_fold"/>
</dbReference>
<accession>A0ABM7RC34</accession>
<dbReference type="InterPro" id="IPR036514">
    <property type="entry name" value="SGNH_hydro_sf"/>
</dbReference>
<evidence type="ECO:0000256" key="2">
    <source>
        <dbReference type="SAM" id="MobiDB-lite"/>
    </source>
</evidence>
<evidence type="ECO:0000313" key="4">
    <source>
        <dbReference type="EMBL" id="BCX46162.1"/>
    </source>
</evidence>
<dbReference type="SUPFAM" id="SSF52266">
    <property type="entry name" value="SGNH hydrolase"/>
    <property type="match status" value="1"/>
</dbReference>